<dbReference type="Proteomes" id="UP001219525">
    <property type="component" value="Unassembled WGS sequence"/>
</dbReference>
<dbReference type="InterPro" id="IPR032710">
    <property type="entry name" value="NTF2-like_dom_sf"/>
</dbReference>
<dbReference type="Pfam" id="PF12680">
    <property type="entry name" value="SnoaL_2"/>
    <property type="match status" value="1"/>
</dbReference>
<feature type="domain" description="SnoaL-like" evidence="1">
    <location>
        <begin position="14"/>
        <end position="122"/>
    </location>
</feature>
<protein>
    <recommendedName>
        <fullName evidence="1">SnoaL-like domain-containing protein</fullName>
    </recommendedName>
</protein>
<accession>A0AAD6V3X0</accession>
<comment type="caution">
    <text evidence="2">The sequence shown here is derived from an EMBL/GenBank/DDBJ whole genome shotgun (WGS) entry which is preliminary data.</text>
</comment>
<dbReference type="SUPFAM" id="SSF54427">
    <property type="entry name" value="NTF2-like"/>
    <property type="match status" value="1"/>
</dbReference>
<gene>
    <name evidence="2" type="ORF">GGX14DRAFT_570955</name>
</gene>
<evidence type="ECO:0000313" key="2">
    <source>
        <dbReference type="EMBL" id="KAJ7202058.1"/>
    </source>
</evidence>
<keyword evidence="3" id="KW-1185">Reference proteome</keyword>
<proteinExistence type="predicted"/>
<dbReference type="AlphaFoldDB" id="A0AAD6V3X0"/>
<sequence>MSLPALDPAQLQAVRAFVGHLNALEWEPLAELLHPDFRHQYQPASIVPPDGKETRGKADFIGVLQHNLLVVFKFIKWTIVDETHGVDSVVLHLTSNGMSKSGREYGNEYMCTFKLQGDKITRLYEFVDSKYSSAYFGALRAE</sequence>
<evidence type="ECO:0000259" key="1">
    <source>
        <dbReference type="Pfam" id="PF12680"/>
    </source>
</evidence>
<evidence type="ECO:0000313" key="3">
    <source>
        <dbReference type="Proteomes" id="UP001219525"/>
    </source>
</evidence>
<name>A0AAD6V3X0_9AGAR</name>
<reference evidence="2" key="1">
    <citation type="submission" date="2023-03" db="EMBL/GenBank/DDBJ databases">
        <title>Massive genome expansion in bonnet fungi (Mycena s.s.) driven by repeated elements and novel gene families across ecological guilds.</title>
        <authorList>
            <consortium name="Lawrence Berkeley National Laboratory"/>
            <person name="Harder C.B."/>
            <person name="Miyauchi S."/>
            <person name="Viragh M."/>
            <person name="Kuo A."/>
            <person name="Thoen E."/>
            <person name="Andreopoulos B."/>
            <person name="Lu D."/>
            <person name="Skrede I."/>
            <person name="Drula E."/>
            <person name="Henrissat B."/>
            <person name="Morin E."/>
            <person name="Kohler A."/>
            <person name="Barry K."/>
            <person name="LaButti K."/>
            <person name="Morin E."/>
            <person name="Salamov A."/>
            <person name="Lipzen A."/>
            <person name="Mereny Z."/>
            <person name="Hegedus B."/>
            <person name="Baldrian P."/>
            <person name="Stursova M."/>
            <person name="Weitz H."/>
            <person name="Taylor A."/>
            <person name="Grigoriev I.V."/>
            <person name="Nagy L.G."/>
            <person name="Martin F."/>
            <person name="Kauserud H."/>
        </authorList>
    </citation>
    <scope>NUCLEOTIDE SEQUENCE</scope>
    <source>
        <strain evidence="2">9144</strain>
    </source>
</reference>
<dbReference type="InterPro" id="IPR037401">
    <property type="entry name" value="SnoaL-like"/>
</dbReference>
<dbReference type="Gene3D" id="3.10.450.50">
    <property type="match status" value="1"/>
</dbReference>
<dbReference type="EMBL" id="JARJCW010000056">
    <property type="protein sequence ID" value="KAJ7202058.1"/>
    <property type="molecule type" value="Genomic_DNA"/>
</dbReference>
<organism evidence="2 3">
    <name type="scientific">Mycena pura</name>
    <dbReference type="NCBI Taxonomy" id="153505"/>
    <lineage>
        <taxon>Eukaryota</taxon>
        <taxon>Fungi</taxon>
        <taxon>Dikarya</taxon>
        <taxon>Basidiomycota</taxon>
        <taxon>Agaricomycotina</taxon>
        <taxon>Agaricomycetes</taxon>
        <taxon>Agaricomycetidae</taxon>
        <taxon>Agaricales</taxon>
        <taxon>Marasmiineae</taxon>
        <taxon>Mycenaceae</taxon>
        <taxon>Mycena</taxon>
    </lineage>
</organism>